<feature type="domain" description="SUI1" evidence="3">
    <location>
        <begin position="25"/>
        <end position="95"/>
    </location>
</feature>
<comment type="similarity">
    <text evidence="1">Belongs to the SUI1 family.</text>
</comment>
<dbReference type="Gene3D" id="3.30.780.10">
    <property type="entry name" value="SUI1-like domain"/>
    <property type="match status" value="1"/>
</dbReference>
<evidence type="ECO:0000256" key="1">
    <source>
        <dbReference type="ARBA" id="ARBA00005422"/>
    </source>
</evidence>
<keyword evidence="4" id="KW-0396">Initiation factor</keyword>
<protein>
    <submittedName>
        <fullName evidence="4">Eukaryotic translation initiation factor eif1</fullName>
    </submittedName>
</protein>
<proteinExistence type="inferred from homology"/>
<dbReference type="GO" id="GO:0003743">
    <property type="term" value="F:translation initiation factor activity"/>
    <property type="evidence" value="ECO:0007669"/>
    <property type="project" value="UniProtKB-KW"/>
</dbReference>
<evidence type="ECO:0000256" key="2">
    <source>
        <dbReference type="ARBA" id="ARBA00022917"/>
    </source>
</evidence>
<evidence type="ECO:0000259" key="3">
    <source>
        <dbReference type="PROSITE" id="PS50296"/>
    </source>
</evidence>
<dbReference type="CDD" id="cd11566">
    <property type="entry name" value="eIF1_SUI1"/>
    <property type="match status" value="1"/>
</dbReference>
<dbReference type="Pfam" id="PF01253">
    <property type="entry name" value="SUI1"/>
    <property type="match status" value="1"/>
</dbReference>
<reference evidence="4" key="1">
    <citation type="submission" date="2022-10" db="EMBL/GenBank/DDBJ databases">
        <title>Novel sulphate-reducing endosymbionts in the free-living metamonad Anaeramoeba.</title>
        <authorList>
            <person name="Jerlstrom-Hultqvist J."/>
            <person name="Cepicka I."/>
            <person name="Gallot-Lavallee L."/>
            <person name="Salas-Leiva D."/>
            <person name="Curtis B.A."/>
            <person name="Zahonova K."/>
            <person name="Pipaliya S."/>
            <person name="Dacks J."/>
            <person name="Roger A.J."/>
        </authorList>
    </citation>
    <scope>NUCLEOTIDE SEQUENCE</scope>
    <source>
        <strain evidence="4">BMAN</strain>
    </source>
</reference>
<dbReference type="OMA" id="VENHIHI"/>
<accession>A0A9Q0LQP4</accession>
<name>A0A9Q0LQP4_ANAIG</name>
<dbReference type="InterPro" id="IPR001950">
    <property type="entry name" value="SUI1"/>
</dbReference>
<dbReference type="InterPro" id="IPR036877">
    <property type="entry name" value="SUI1_dom_sf"/>
</dbReference>
<keyword evidence="5" id="KW-1185">Reference proteome</keyword>
<dbReference type="Proteomes" id="UP001149090">
    <property type="component" value="Unassembled WGS sequence"/>
</dbReference>
<dbReference type="AlphaFoldDB" id="A0A9Q0LQP4"/>
<organism evidence="4 5">
    <name type="scientific">Anaeramoeba ignava</name>
    <name type="common">Anaerobic marine amoeba</name>
    <dbReference type="NCBI Taxonomy" id="1746090"/>
    <lineage>
        <taxon>Eukaryota</taxon>
        <taxon>Metamonada</taxon>
        <taxon>Anaeramoebidae</taxon>
        <taxon>Anaeramoeba</taxon>
    </lineage>
</organism>
<dbReference type="PROSITE" id="PS50296">
    <property type="entry name" value="SUI1"/>
    <property type="match status" value="1"/>
</dbReference>
<gene>
    <name evidence="4" type="ORF">M0811_00528</name>
</gene>
<dbReference type="PIRSF" id="PIRSF004499">
    <property type="entry name" value="SUI1_euk"/>
    <property type="match status" value="1"/>
</dbReference>
<dbReference type="SUPFAM" id="SSF55159">
    <property type="entry name" value="eIF1-like"/>
    <property type="match status" value="1"/>
</dbReference>
<comment type="caution">
    <text evidence="4">The sequence shown here is derived from an EMBL/GenBank/DDBJ whole genome shotgun (WGS) entry which is preliminary data.</text>
</comment>
<sequence>MSNISNLSAIDPFANTTGETKQQNVHIRVVQRTRNKWITTVEGLSQQLDLKKILGALRKQLHCTGTVIDNEDLGLILQLTGDQRQAVAKFLLDEEICTKDNLKIHGS</sequence>
<evidence type="ECO:0000313" key="4">
    <source>
        <dbReference type="EMBL" id="KAJ5077208.1"/>
    </source>
</evidence>
<keyword evidence="2" id="KW-0648">Protein biosynthesis</keyword>
<dbReference type="PANTHER" id="PTHR10388">
    <property type="entry name" value="EUKARYOTIC TRANSLATION INITIATION FACTOR SUI1"/>
    <property type="match status" value="1"/>
</dbReference>
<dbReference type="InterPro" id="IPR005874">
    <property type="entry name" value="SUI1_euk"/>
</dbReference>
<dbReference type="OrthoDB" id="10248435at2759"/>
<evidence type="ECO:0000313" key="5">
    <source>
        <dbReference type="Proteomes" id="UP001149090"/>
    </source>
</evidence>
<dbReference type="EMBL" id="JAPDFW010000059">
    <property type="protein sequence ID" value="KAJ5077208.1"/>
    <property type="molecule type" value="Genomic_DNA"/>
</dbReference>